<feature type="region of interest" description="Disordered" evidence="1">
    <location>
        <begin position="572"/>
        <end position="596"/>
    </location>
</feature>
<feature type="compositionally biased region" description="Low complexity" evidence="1">
    <location>
        <begin position="1280"/>
        <end position="1302"/>
    </location>
</feature>
<evidence type="ECO:0000256" key="2">
    <source>
        <dbReference type="SAM" id="SignalP"/>
    </source>
</evidence>
<feature type="compositionally biased region" description="Low complexity" evidence="1">
    <location>
        <begin position="1502"/>
        <end position="1532"/>
    </location>
</feature>
<feature type="compositionally biased region" description="Polar residues" evidence="1">
    <location>
        <begin position="1078"/>
        <end position="1088"/>
    </location>
</feature>
<evidence type="ECO:0000313" key="3">
    <source>
        <dbReference type="EMBL" id="KAK5600805.1"/>
    </source>
</evidence>
<name>A0AAV9QYE1_9TELE</name>
<evidence type="ECO:0000313" key="4">
    <source>
        <dbReference type="Proteomes" id="UP001311232"/>
    </source>
</evidence>
<feature type="region of interest" description="Disordered" evidence="1">
    <location>
        <begin position="1494"/>
        <end position="1567"/>
    </location>
</feature>
<keyword evidence="2" id="KW-0732">Signal</keyword>
<feature type="region of interest" description="Disordered" evidence="1">
    <location>
        <begin position="1280"/>
        <end position="1311"/>
    </location>
</feature>
<sequence length="1935" mass="207714">MMKVWIWIGLVTLVQLSSAQEPDLNGEARVSDSLRKRGFSLQVWQFVKGDATAPSTSPLIQGFNSTTHEGAEESEFSPPQFLCSNTSISVRFSLIRHSDVRLNDGRRLLLLPDRCAGSVWTFRLWLLLELPYSCSHILSQTSSGQSIYQLSLRYFDHLLQKQMTAVVTCRNPTTANHLASPVMICRNKDVTVKLLPGTRLQSVKVPGETTVIRKSLMSGTPNEENLHFIKSDPVFKVISVDSSGETSLTLVACSHAVRGSGRERRPRALLVNPNSTADPFITRRPSKPPLTLATKFPKTTKNISISRTDSLKATSTNATNNRAQTVITDKQAPPISTPTTTTLPATTVPAMQTLKTKDGISTVTKDSGTENAKYLATITSSHSISNETAKKAQTTITSDSNYPDITAQDKTCLTASAPVVVVKGITIGMTANSKMDKTKTVYANRTISSLPHVNPAEEILVAPFHITTEAQSETTNELNPDSTQNKTICSFLTCATDIPRGTSHSDLNNSTTNDISGLKTHTVSTVTDNISPTVTDPKATSEDHTIPTPTSGSPTSRNAFDTTKEIPLFNNIDIEPPTSETLTLPTSSTSRTSDNTRTITASTTTIPKMSSTKTSDIPYIKIKSPIKSVPQIIAYNEDSVVSSSSTIFPTLNKGTIKWSSYNVSQDTGSEHITITLNSVSTTTSQSSTSDTQTTAIQNSTTISITNTTTGSTLPVITSAGDTLRSTSDLFTNTKHFWSTIKDLASKNSPPLSTTVTQLALSVQTTDTSGHTTVAPPETLSSRTTKKNPTDSTRHSRIQTFHKNTSKLKQMHTPSTSSGSIKTTTPFPTTREKPATLNVPGTVTETTTPFFITEDQRSTMHSPPIKLDTLKVMAASAQKVADQNTTNDAPFRVKDSITAKDTKTSTVLPNFTTSDAYTPFITSTLTTTSSSTVTIILKTTSDLKENTTTETSDTITHTVTTTAAVMFPTTTDPAATTGAHAAPNLISNTTGIAFLTTQETPILNQMIGAIHTHTPTTNVINTTASSFTHTIVLKSTSDFEGNTAMDTSDVGAHSFGTTDFSSSIVTGPSVTTEDHATLKPTSDSQTTGENVITTKETPTFWDFGEITNRTLNSTTQFTIRTTDNTRTTVSTTTTESTAKDFDTQLSAADPALSIRPQTTIKDAYITPYQATTTKAPTFNTEAVTPSFITISQEAQTKYITTVLNSLSNNTIRQTSTTDTQTTASNNLTTISITNTTAGSALPPITSPAAIQKSYISAYAKHFTTTKNPPYLPTATLTVVSAHTSDTPSPTTTTESTSKTSVNTGATINPTNSTKTLDKNSETLFVAAESLLNTRPQPVTSNYLYFTPYQSTATDDPNFNAGTFTPSPTTVSRNTRTECNTRASNSLSTTITQTSSSDTQTTAMNSVTAISITNTITDSILPSITSAAKYTKPSTGDPLKSTFAQIKNTITHFPTINMKNINEASYTVSIILKSTSKFKDNTVTDTSEITTHTATGATSPIVTHPPATTEEHTTPNSTCDSPTTGSTFTTTKETPTLRDIETTTSETLTSTTKIPSRTTRIGITSTTSTKPVVNSSGTMFTTVKSLMAKPQSITPYESAVATSSTTVVPTTVSSFTPEHLKNTSTLPVGFTDTIMTPYRSPVTLDITEASTANSYDTSTSTGKNSNANNSISYDVTSTAYLESSTLLKSEPSPPISPNEPLLISSLQLVSSHFGKSASIKQSSRTDTWTKDTTKPIPTIASDLFSSTDNQPNVIGSLKTPSPNIYDYFTEDVDDADTPETTIVATFTVDDLRTTTGPSETTNFARSLMAPVTLTNRTYLTDTAADSTNAPKRTTTNSTATLISATNPSNTEHITGLLTRISLNHPTVVFLGHITIAFLVHHILPFQERPIITSLVCLTLFFLGHPILPSQGDLDIPLPCHSALLGLHHLPLYDTYAE</sequence>
<accession>A0AAV9QYE1</accession>
<comment type="caution">
    <text evidence="3">The sequence shown here is derived from an EMBL/GenBank/DDBJ whole genome shotgun (WGS) entry which is preliminary data.</text>
</comment>
<keyword evidence="4" id="KW-1185">Reference proteome</keyword>
<evidence type="ECO:0000256" key="1">
    <source>
        <dbReference type="SAM" id="MobiDB-lite"/>
    </source>
</evidence>
<protein>
    <submittedName>
        <fullName evidence="3">Uncharacterized protein</fullName>
    </submittedName>
</protein>
<feature type="compositionally biased region" description="Low complexity" evidence="1">
    <location>
        <begin position="1540"/>
        <end position="1567"/>
    </location>
</feature>
<feature type="region of interest" description="Disordered" evidence="1">
    <location>
        <begin position="765"/>
        <end position="841"/>
    </location>
</feature>
<dbReference type="EMBL" id="JAHHUM010002782">
    <property type="protein sequence ID" value="KAK5600805.1"/>
    <property type="molecule type" value="Genomic_DNA"/>
</dbReference>
<feature type="compositionally biased region" description="Low complexity" evidence="1">
    <location>
        <begin position="547"/>
        <end position="556"/>
    </location>
</feature>
<dbReference type="Proteomes" id="UP001311232">
    <property type="component" value="Unassembled WGS sequence"/>
</dbReference>
<feature type="chain" id="PRO_5044012762" evidence="2">
    <location>
        <begin position="20"/>
        <end position="1935"/>
    </location>
</feature>
<gene>
    <name evidence="3" type="ORF">CRENBAI_009717</name>
</gene>
<proteinExistence type="predicted"/>
<feature type="region of interest" description="Disordered" evidence="1">
    <location>
        <begin position="1061"/>
        <end position="1088"/>
    </location>
</feature>
<feature type="compositionally biased region" description="Low complexity" evidence="1">
    <location>
        <begin position="575"/>
        <end position="596"/>
    </location>
</feature>
<reference evidence="3 4" key="1">
    <citation type="submission" date="2021-06" db="EMBL/GenBank/DDBJ databases">
        <authorList>
            <person name="Palmer J.M."/>
        </authorList>
    </citation>
    <scope>NUCLEOTIDE SEQUENCE [LARGE SCALE GENOMIC DNA]</scope>
    <source>
        <strain evidence="3 4">MEX-2019</strain>
        <tissue evidence="3">Muscle</tissue>
    </source>
</reference>
<feature type="compositionally biased region" description="Polar residues" evidence="1">
    <location>
        <begin position="811"/>
        <end position="827"/>
    </location>
</feature>
<organism evidence="3 4">
    <name type="scientific">Crenichthys baileyi</name>
    <name type="common">White River springfish</name>
    <dbReference type="NCBI Taxonomy" id="28760"/>
    <lineage>
        <taxon>Eukaryota</taxon>
        <taxon>Metazoa</taxon>
        <taxon>Chordata</taxon>
        <taxon>Craniata</taxon>
        <taxon>Vertebrata</taxon>
        <taxon>Euteleostomi</taxon>
        <taxon>Actinopterygii</taxon>
        <taxon>Neopterygii</taxon>
        <taxon>Teleostei</taxon>
        <taxon>Neoteleostei</taxon>
        <taxon>Acanthomorphata</taxon>
        <taxon>Ovalentaria</taxon>
        <taxon>Atherinomorphae</taxon>
        <taxon>Cyprinodontiformes</taxon>
        <taxon>Goodeidae</taxon>
        <taxon>Crenichthys</taxon>
    </lineage>
</organism>
<feature type="signal peptide" evidence="2">
    <location>
        <begin position="1"/>
        <end position="19"/>
    </location>
</feature>
<feature type="compositionally biased region" description="Polar residues" evidence="1">
    <location>
        <begin position="1061"/>
        <end position="1070"/>
    </location>
</feature>
<feature type="region of interest" description="Disordered" evidence="1">
    <location>
        <begin position="528"/>
        <end position="559"/>
    </location>
</feature>